<dbReference type="InterPro" id="IPR001650">
    <property type="entry name" value="Helicase_C-like"/>
</dbReference>
<evidence type="ECO:0000256" key="4">
    <source>
        <dbReference type="ARBA" id="ARBA00022840"/>
    </source>
</evidence>
<dbReference type="GO" id="GO:0004386">
    <property type="term" value="F:helicase activity"/>
    <property type="evidence" value="ECO:0007669"/>
    <property type="project" value="UniProtKB-KW"/>
</dbReference>
<name>A0ABY7QB36_9ACTN</name>
<evidence type="ECO:0000259" key="7">
    <source>
        <dbReference type="PROSITE" id="PS51194"/>
    </source>
</evidence>
<reference evidence="9" key="1">
    <citation type="submission" date="2022-12" db="EMBL/GenBank/DDBJ databases">
        <authorList>
            <person name="Mo P."/>
        </authorList>
    </citation>
    <scope>NUCLEOTIDE SEQUENCE [LARGE SCALE GENOMIC DNA]</scope>
    <source>
        <strain evidence="9">HUAS 3-15</strain>
    </source>
</reference>
<dbReference type="Proteomes" id="UP001212821">
    <property type="component" value="Chromosome"/>
</dbReference>
<dbReference type="RefSeq" id="WP_270148471.1">
    <property type="nucleotide sequence ID" value="NZ_CP115450.1"/>
</dbReference>
<feature type="region of interest" description="Disordered" evidence="5">
    <location>
        <begin position="750"/>
        <end position="770"/>
    </location>
</feature>
<keyword evidence="1" id="KW-0547">Nucleotide-binding</keyword>
<dbReference type="SUPFAM" id="SSF52540">
    <property type="entry name" value="P-loop containing nucleoside triphosphate hydrolases"/>
    <property type="match status" value="1"/>
</dbReference>
<keyword evidence="3 8" id="KW-0347">Helicase</keyword>
<dbReference type="InterPro" id="IPR000330">
    <property type="entry name" value="SNF2_N"/>
</dbReference>
<sequence length="990" mass="110849">MTTAADPVRAKFAAGMQVRARDEDWLVVEVNDTAKDGTRLDVRGTSPLVRDQRAVFFVHEELDHVTPLRPEDTELVPDKSAECRQSRLFIDALIRKTPLPLSEQRLATVGSHLVDDLAYQREPARAALRGLRPRLLIADAVGLGKTLEIGLLLSELIRRGRGERILVVTPKHILEQFQHELWTRFAIPLVRLDSTGIERIRQRIPAGRNPFSYYKRAIISIDTLRSDRWRSHLMQVTWDAVVIDESHKLINTGTKNNRLAQLLAPKTDALVLASATPHNGQRESFGELLSLLDPTAIPDTSDYDEKQLEHLYVRRHKMSSDVSAEIGHMWASRRPSEALDCVASDAEQRVFEELYDVWVKPTGGRPAPVSGKGARLFPYTLLKAFLSSHTALAETVRNRVAAIDRDPERDKRVAERAALVELGELAGDVSVQSAAKVRRLVAELKQLGVGPGSPVRVVIFSERRATLQMLQQALPAELGFTPVGGADEAKNSGPVRQLHGGLADDEQQRIVKDFGLGDSDLRVLLTGDIAAEGVNLHRHCNQLIHFDLPWSLITIEQRNGRIDRYGQQHSPEIRALLMVRQDEDPLLPSADRLVSKRLLEREYEVHRTLGDAGSILGLRDEEAERVRITNGLADGEDFDTILPTEPLDPFDLFMADHTVDGSGEHYRVPQLFSSTRAFVEEALEEVYQNPEQRIGKTWSTDFPEMLMFRPDAELQRRLLVLPQSYLDERGVLEQLRVTFDRGFAQQRLDRARERSGGRSKGAITKQERRETSGWPDVSFLTDQHPVVEWLTDKVLVRLARNTAPVITANVSGPVFLMQGMYANAKGHPTVLAWPCVTGLERGAPVFDDDLVGVLERAGIRPGMVNRPFTGDEQVLKQLVPAAVAATREHLAQLRHEQEGPLLDQLTEYGERLVSWRRASQAAYEQLTLGGVRREHKEQQVQNTAIEVEQLIEQLAPQGDAMVRVIGVLVPAGPDGHVGPEQRKNHERKGA</sequence>
<dbReference type="InterPro" id="IPR027417">
    <property type="entry name" value="P-loop_NTPase"/>
</dbReference>
<dbReference type="PANTHER" id="PTHR45766:SF6">
    <property type="entry name" value="SWI_SNF-RELATED MATRIX-ASSOCIATED ACTIN-DEPENDENT REGULATOR OF CHROMATIN SUBFAMILY A-LIKE PROTEIN 1"/>
    <property type="match status" value="1"/>
</dbReference>
<keyword evidence="2" id="KW-0378">Hydrolase</keyword>
<dbReference type="InterPro" id="IPR014001">
    <property type="entry name" value="Helicase_ATP-bd"/>
</dbReference>
<protein>
    <submittedName>
        <fullName evidence="8">DEAD/DEAH box helicase</fullName>
    </submittedName>
</protein>
<dbReference type="InterPro" id="IPR038718">
    <property type="entry name" value="SNF2-like_sf"/>
</dbReference>
<proteinExistence type="predicted"/>
<evidence type="ECO:0000256" key="3">
    <source>
        <dbReference type="ARBA" id="ARBA00022806"/>
    </source>
</evidence>
<evidence type="ECO:0000256" key="5">
    <source>
        <dbReference type="SAM" id="MobiDB-lite"/>
    </source>
</evidence>
<dbReference type="Pfam" id="PF00271">
    <property type="entry name" value="Helicase_C"/>
    <property type="match status" value="1"/>
</dbReference>
<dbReference type="CDD" id="cd18793">
    <property type="entry name" value="SF2_C_SNF"/>
    <property type="match status" value="1"/>
</dbReference>
<dbReference type="InterPro" id="IPR057342">
    <property type="entry name" value="DEXDc_RapA"/>
</dbReference>
<dbReference type="PANTHER" id="PTHR45766">
    <property type="entry name" value="DNA ANNEALING HELICASE AND ENDONUCLEASE ZRANB3 FAMILY MEMBER"/>
    <property type="match status" value="1"/>
</dbReference>
<dbReference type="Gene3D" id="3.40.50.300">
    <property type="entry name" value="P-loop containing nucleotide triphosphate hydrolases"/>
    <property type="match status" value="1"/>
</dbReference>
<dbReference type="PROSITE" id="PS51192">
    <property type="entry name" value="HELICASE_ATP_BIND_1"/>
    <property type="match status" value="1"/>
</dbReference>
<feature type="domain" description="Helicase C-terminal" evidence="7">
    <location>
        <begin position="436"/>
        <end position="613"/>
    </location>
</feature>
<dbReference type="CDD" id="cd18011">
    <property type="entry name" value="DEXDc_RapA"/>
    <property type="match status" value="1"/>
</dbReference>
<evidence type="ECO:0000256" key="2">
    <source>
        <dbReference type="ARBA" id="ARBA00022801"/>
    </source>
</evidence>
<keyword evidence="4" id="KW-0067">ATP-binding</keyword>
<evidence type="ECO:0000313" key="9">
    <source>
        <dbReference type="Proteomes" id="UP001212821"/>
    </source>
</evidence>
<dbReference type="EMBL" id="CP115450">
    <property type="protein sequence ID" value="WBP89958.1"/>
    <property type="molecule type" value="Genomic_DNA"/>
</dbReference>
<evidence type="ECO:0000259" key="6">
    <source>
        <dbReference type="PROSITE" id="PS51192"/>
    </source>
</evidence>
<dbReference type="SMART" id="SM00487">
    <property type="entry name" value="DEXDc"/>
    <property type="match status" value="1"/>
</dbReference>
<dbReference type="SMART" id="SM00490">
    <property type="entry name" value="HELICc"/>
    <property type="match status" value="1"/>
</dbReference>
<gene>
    <name evidence="8" type="ORF">O1G21_31690</name>
</gene>
<dbReference type="Gene3D" id="3.40.50.10810">
    <property type="entry name" value="Tandem AAA-ATPase domain"/>
    <property type="match status" value="1"/>
</dbReference>
<evidence type="ECO:0000313" key="8">
    <source>
        <dbReference type="EMBL" id="WBP89958.1"/>
    </source>
</evidence>
<feature type="domain" description="Helicase ATP-binding" evidence="6">
    <location>
        <begin position="126"/>
        <end position="295"/>
    </location>
</feature>
<keyword evidence="9" id="KW-1185">Reference proteome</keyword>
<evidence type="ECO:0000256" key="1">
    <source>
        <dbReference type="ARBA" id="ARBA00022741"/>
    </source>
</evidence>
<organism evidence="8 9">
    <name type="scientific">Kitasatospora cathayae</name>
    <dbReference type="NCBI Taxonomy" id="3004092"/>
    <lineage>
        <taxon>Bacteria</taxon>
        <taxon>Bacillati</taxon>
        <taxon>Actinomycetota</taxon>
        <taxon>Actinomycetes</taxon>
        <taxon>Kitasatosporales</taxon>
        <taxon>Streptomycetaceae</taxon>
        <taxon>Kitasatospora</taxon>
    </lineage>
</organism>
<dbReference type="InterPro" id="IPR049730">
    <property type="entry name" value="SNF2/RAD54-like_C"/>
</dbReference>
<dbReference type="Pfam" id="PF00176">
    <property type="entry name" value="SNF2-rel_dom"/>
    <property type="match status" value="1"/>
</dbReference>
<accession>A0ABY7QB36</accession>
<dbReference type="PROSITE" id="PS51194">
    <property type="entry name" value="HELICASE_CTER"/>
    <property type="match status" value="1"/>
</dbReference>